<comment type="caution">
    <text evidence="3">The sequence shown here is derived from an EMBL/GenBank/DDBJ whole genome shotgun (WGS) entry which is preliminary data.</text>
</comment>
<sequence length="345" mass="39795">MNQGAYALSRLHEGGEFSNYVSFPCWDEVQQVNLEIQLDVKLKKVYAEVEAEPAAHPGYSTEVANRCLETYLRCFAADQPKTWVTWIPWAEYWFNTTFHSATQQTPFEVVYGRKPPTMVRWGIGDTRVEAVQRELQDRDEALRQLREQLLKAQNRMKAQADTHRIEIERSFEVGEWVFVKIRAHKQQSVVTRIHAKMAARYFGPYPVVERIGAVAYKLKLPEGSKIHPVFHVSLLKKAMGDYHEETDLPDQLEGEEPTPLEPERVLASRKVAETGQEVQQWLIQWAGKTPEEATWEDVVNMRSQFPTFNLKDKVNVSGRSVDENHMANHEVNDYLIFPKASGPKI</sequence>
<dbReference type="GO" id="GO:0003676">
    <property type="term" value="F:nucleic acid binding"/>
    <property type="evidence" value="ECO:0007669"/>
    <property type="project" value="InterPro"/>
</dbReference>
<keyword evidence="4" id="KW-1185">Reference proteome</keyword>
<dbReference type="SUPFAM" id="SSF54160">
    <property type="entry name" value="Chromo domain-like"/>
    <property type="match status" value="1"/>
</dbReference>
<reference evidence="3 4" key="1">
    <citation type="journal article" date="2022" name="Nat. Genet.">
        <title>Improved pea reference genome and pan-genome highlight genomic features and evolutionary characteristics.</title>
        <authorList>
            <person name="Yang T."/>
            <person name="Liu R."/>
            <person name="Luo Y."/>
            <person name="Hu S."/>
            <person name="Wang D."/>
            <person name="Wang C."/>
            <person name="Pandey M.K."/>
            <person name="Ge S."/>
            <person name="Xu Q."/>
            <person name="Li N."/>
            <person name="Li G."/>
            <person name="Huang Y."/>
            <person name="Saxena R.K."/>
            <person name="Ji Y."/>
            <person name="Li M."/>
            <person name="Yan X."/>
            <person name="He Y."/>
            <person name="Liu Y."/>
            <person name="Wang X."/>
            <person name="Xiang C."/>
            <person name="Varshney R.K."/>
            <person name="Ding H."/>
            <person name="Gao S."/>
            <person name="Zong X."/>
        </authorList>
    </citation>
    <scope>NUCLEOTIDE SEQUENCE [LARGE SCALE GENOMIC DNA]</scope>
    <source>
        <strain evidence="3 4">cv. Zhongwan 6</strain>
    </source>
</reference>
<dbReference type="InterPro" id="IPR023780">
    <property type="entry name" value="Chromo_domain"/>
</dbReference>
<dbReference type="InterPro" id="IPR056924">
    <property type="entry name" value="SH3_Tf2-1"/>
</dbReference>
<dbReference type="PANTHER" id="PTHR45835:SF99">
    <property type="entry name" value="CHROMO DOMAIN-CONTAINING PROTEIN-RELATED"/>
    <property type="match status" value="1"/>
</dbReference>
<dbReference type="Pfam" id="PF24626">
    <property type="entry name" value="SH3_Tf2-1"/>
    <property type="match status" value="1"/>
</dbReference>
<protein>
    <recommendedName>
        <fullName evidence="2">Chromo domain-containing protein</fullName>
    </recommendedName>
</protein>
<evidence type="ECO:0000313" key="3">
    <source>
        <dbReference type="EMBL" id="KAI5387145.1"/>
    </source>
</evidence>
<dbReference type="InterPro" id="IPR036397">
    <property type="entry name" value="RNaseH_sf"/>
</dbReference>
<feature type="coiled-coil region" evidence="1">
    <location>
        <begin position="128"/>
        <end position="162"/>
    </location>
</feature>
<feature type="domain" description="Chromo" evidence="2">
    <location>
        <begin position="260"/>
        <end position="301"/>
    </location>
</feature>
<evidence type="ECO:0000313" key="4">
    <source>
        <dbReference type="Proteomes" id="UP001058974"/>
    </source>
</evidence>
<dbReference type="Proteomes" id="UP001058974">
    <property type="component" value="Chromosome 7"/>
</dbReference>
<gene>
    <name evidence="3" type="ORF">KIW84_073339</name>
</gene>
<evidence type="ECO:0000256" key="1">
    <source>
        <dbReference type="SAM" id="Coils"/>
    </source>
</evidence>
<organism evidence="3 4">
    <name type="scientific">Pisum sativum</name>
    <name type="common">Garden pea</name>
    <name type="synonym">Lathyrus oleraceus</name>
    <dbReference type="NCBI Taxonomy" id="3888"/>
    <lineage>
        <taxon>Eukaryota</taxon>
        <taxon>Viridiplantae</taxon>
        <taxon>Streptophyta</taxon>
        <taxon>Embryophyta</taxon>
        <taxon>Tracheophyta</taxon>
        <taxon>Spermatophyta</taxon>
        <taxon>Magnoliopsida</taxon>
        <taxon>eudicotyledons</taxon>
        <taxon>Gunneridae</taxon>
        <taxon>Pentapetalae</taxon>
        <taxon>rosids</taxon>
        <taxon>fabids</taxon>
        <taxon>Fabales</taxon>
        <taxon>Fabaceae</taxon>
        <taxon>Papilionoideae</taxon>
        <taxon>50 kb inversion clade</taxon>
        <taxon>NPAAA clade</taxon>
        <taxon>Hologalegina</taxon>
        <taxon>IRL clade</taxon>
        <taxon>Fabeae</taxon>
        <taxon>Lathyrus</taxon>
    </lineage>
</organism>
<proteinExistence type="predicted"/>
<dbReference type="InterPro" id="IPR016197">
    <property type="entry name" value="Chromo-like_dom_sf"/>
</dbReference>
<dbReference type="PANTHER" id="PTHR45835">
    <property type="entry name" value="YALI0A06105P"/>
    <property type="match status" value="1"/>
</dbReference>
<dbReference type="Gene3D" id="2.40.50.40">
    <property type="match status" value="1"/>
</dbReference>
<dbReference type="PROSITE" id="PS50013">
    <property type="entry name" value="CHROMO_2"/>
    <property type="match status" value="1"/>
</dbReference>
<dbReference type="Pfam" id="PF00385">
    <property type="entry name" value="Chromo"/>
    <property type="match status" value="1"/>
</dbReference>
<dbReference type="InterPro" id="IPR000953">
    <property type="entry name" value="Chromo/chromo_shadow_dom"/>
</dbReference>
<name>A0A9D4VQZ1_PEA</name>
<dbReference type="Gene3D" id="3.30.420.10">
    <property type="entry name" value="Ribonuclease H-like superfamily/Ribonuclease H"/>
    <property type="match status" value="1"/>
</dbReference>
<dbReference type="EMBL" id="JAMSHJ010000007">
    <property type="protein sequence ID" value="KAI5387145.1"/>
    <property type="molecule type" value="Genomic_DNA"/>
</dbReference>
<accession>A0A9D4VQZ1</accession>
<dbReference type="AlphaFoldDB" id="A0A9D4VQZ1"/>
<dbReference type="InterPro" id="IPR012337">
    <property type="entry name" value="RNaseH-like_sf"/>
</dbReference>
<dbReference type="Gramene" id="Psat07G0333900-T1">
    <property type="protein sequence ID" value="KAI5387145.1"/>
    <property type="gene ID" value="KIW84_073339"/>
</dbReference>
<evidence type="ECO:0000259" key="2">
    <source>
        <dbReference type="PROSITE" id="PS50013"/>
    </source>
</evidence>
<dbReference type="SUPFAM" id="SSF53098">
    <property type="entry name" value="Ribonuclease H-like"/>
    <property type="match status" value="1"/>
</dbReference>
<keyword evidence="1" id="KW-0175">Coiled coil</keyword>